<feature type="compositionally biased region" description="Basic and acidic residues" evidence="1">
    <location>
        <begin position="291"/>
        <end position="302"/>
    </location>
</feature>
<dbReference type="InterPro" id="IPR036691">
    <property type="entry name" value="Endo/exonu/phosph_ase_sf"/>
</dbReference>
<keyword evidence="3" id="KW-1185">Reference proteome</keyword>
<dbReference type="PANTHER" id="PTHR33710:SF62">
    <property type="entry name" value="DUF4283 DOMAIN PROTEIN"/>
    <property type="match status" value="1"/>
</dbReference>
<dbReference type="EMBL" id="JAIQCV010000011">
    <property type="protein sequence ID" value="KAH1047722.1"/>
    <property type="molecule type" value="Genomic_DNA"/>
</dbReference>
<dbReference type="Gene3D" id="3.60.10.10">
    <property type="entry name" value="Endonuclease/exonuclease/phosphatase"/>
    <property type="match status" value="1"/>
</dbReference>
<accession>A0A9D3UM35</accession>
<gene>
    <name evidence="2" type="ORF">J1N35_038506</name>
</gene>
<feature type="region of interest" description="Disordered" evidence="1">
    <location>
        <begin position="288"/>
        <end position="310"/>
    </location>
</feature>
<dbReference type="AlphaFoldDB" id="A0A9D3UM35"/>
<dbReference type="OrthoDB" id="1751786at2759"/>
<evidence type="ECO:0008006" key="4">
    <source>
        <dbReference type="Google" id="ProtNLM"/>
    </source>
</evidence>
<evidence type="ECO:0000256" key="1">
    <source>
        <dbReference type="SAM" id="MobiDB-lite"/>
    </source>
</evidence>
<proteinExistence type="predicted"/>
<reference evidence="2 3" key="1">
    <citation type="journal article" date="2021" name="Plant Biotechnol. J.">
        <title>Multi-omics assisted identification of the key and species-specific regulatory components of drought-tolerant mechanisms in Gossypium stocksii.</title>
        <authorList>
            <person name="Yu D."/>
            <person name="Ke L."/>
            <person name="Zhang D."/>
            <person name="Wu Y."/>
            <person name="Sun Y."/>
            <person name="Mei J."/>
            <person name="Sun J."/>
            <person name="Sun Y."/>
        </authorList>
    </citation>
    <scope>NUCLEOTIDE SEQUENCE [LARGE SCALE GENOMIC DNA]</scope>
    <source>
        <strain evidence="3">cv. E1</strain>
        <tissue evidence="2">Leaf</tissue>
    </source>
</reference>
<dbReference type="SUPFAM" id="SSF56219">
    <property type="entry name" value="DNase I-like"/>
    <property type="match status" value="1"/>
</dbReference>
<protein>
    <recommendedName>
        <fullName evidence="4">Reverse transcriptase</fullName>
    </recommendedName>
</protein>
<comment type="caution">
    <text evidence="2">The sequence shown here is derived from an EMBL/GenBank/DDBJ whole genome shotgun (WGS) entry which is preliminary data.</text>
</comment>
<evidence type="ECO:0000313" key="2">
    <source>
        <dbReference type="EMBL" id="KAH1047722.1"/>
    </source>
</evidence>
<dbReference type="PANTHER" id="PTHR33710">
    <property type="entry name" value="BNAC02G09200D PROTEIN"/>
    <property type="match status" value="1"/>
</dbReference>
<sequence length="310" mass="36396">MLKEENGEEEWRFTGFYGSPYVNNKSCSWNLLRKLGQYKNHPWLVSGDFNEIMYSFEKSGGILREESRMEAFREALEECQLEDLGYSGVWFTWERGNLSETNIRERFDRGVVNDKWRQLFPTGNIQHLPHSMSYHYPLLLNTKSGNNYVGNPKFKFKAWWIMEETLEKEIKASWESISGTIVEKLERLQVDLKVWVRSIKKGREGLKNKLTKELDMLMAQKRTDETMAKIANTKVYLNMEIDKDKVYWEQRARANWLKVRGKNSAFFHRLGRRSAGRCYHFGAREATSCGRHTDTSRGERPRHAAATRGG</sequence>
<dbReference type="Proteomes" id="UP000828251">
    <property type="component" value="Unassembled WGS sequence"/>
</dbReference>
<organism evidence="2 3">
    <name type="scientific">Gossypium stocksii</name>
    <dbReference type="NCBI Taxonomy" id="47602"/>
    <lineage>
        <taxon>Eukaryota</taxon>
        <taxon>Viridiplantae</taxon>
        <taxon>Streptophyta</taxon>
        <taxon>Embryophyta</taxon>
        <taxon>Tracheophyta</taxon>
        <taxon>Spermatophyta</taxon>
        <taxon>Magnoliopsida</taxon>
        <taxon>eudicotyledons</taxon>
        <taxon>Gunneridae</taxon>
        <taxon>Pentapetalae</taxon>
        <taxon>rosids</taxon>
        <taxon>malvids</taxon>
        <taxon>Malvales</taxon>
        <taxon>Malvaceae</taxon>
        <taxon>Malvoideae</taxon>
        <taxon>Gossypium</taxon>
    </lineage>
</organism>
<name>A0A9D3UM35_9ROSI</name>
<evidence type="ECO:0000313" key="3">
    <source>
        <dbReference type="Proteomes" id="UP000828251"/>
    </source>
</evidence>